<comment type="similarity">
    <text evidence="12">Belongs to the pannexin family.</text>
</comment>
<keyword evidence="9 12" id="KW-0406">Ion transport</keyword>
<keyword evidence="11 12" id="KW-0407">Ion channel</keyword>
<comment type="subcellular location">
    <subcellularLocation>
        <location evidence="1">Cell junction</location>
        <location evidence="1">Gap junction</location>
    </subcellularLocation>
    <subcellularLocation>
        <location evidence="2 12">Cell membrane</location>
        <topology evidence="2 12">Multi-pass membrane protein</topology>
    </subcellularLocation>
</comment>
<evidence type="ECO:0000259" key="15">
    <source>
        <dbReference type="SMART" id="SM01370"/>
    </source>
</evidence>
<dbReference type="Pfam" id="PF04658">
    <property type="entry name" value="TAFII55_N"/>
    <property type="match status" value="1"/>
</dbReference>
<evidence type="ECO:0000256" key="1">
    <source>
        <dbReference type="ARBA" id="ARBA00004610"/>
    </source>
</evidence>
<name>A0A085NJS7_9BILA</name>
<evidence type="ECO:0000256" key="8">
    <source>
        <dbReference type="ARBA" id="ARBA00022989"/>
    </source>
</evidence>
<keyword evidence="10 12" id="KW-0472">Membrane</keyword>
<comment type="function">
    <text evidence="12">Structural component of the gap junctions.</text>
</comment>
<evidence type="ECO:0000256" key="9">
    <source>
        <dbReference type="ARBA" id="ARBA00023065"/>
    </source>
</evidence>
<protein>
    <recommendedName>
        <fullName evidence="12">Innexin</fullName>
    </recommendedName>
</protein>
<accession>A0A085NJS7</accession>
<keyword evidence="13" id="KW-0175">Coiled coil</keyword>
<evidence type="ECO:0000256" key="5">
    <source>
        <dbReference type="ARBA" id="ARBA00022692"/>
    </source>
</evidence>
<dbReference type="SMART" id="SM01370">
    <property type="entry name" value="TAFII55_N"/>
    <property type="match status" value="1"/>
</dbReference>
<dbReference type="PANTHER" id="PTHR11893:SF20">
    <property type="entry name" value="INNEXIN-3"/>
    <property type="match status" value="1"/>
</dbReference>
<keyword evidence="8 12" id="KW-1133">Transmembrane helix</keyword>
<dbReference type="GO" id="GO:0005886">
    <property type="term" value="C:plasma membrane"/>
    <property type="evidence" value="ECO:0007669"/>
    <property type="project" value="UniProtKB-SubCell"/>
</dbReference>
<feature type="transmembrane region" description="Helical" evidence="12">
    <location>
        <begin position="1007"/>
        <end position="1029"/>
    </location>
</feature>
<dbReference type="PANTHER" id="PTHR11893">
    <property type="entry name" value="INNEXIN"/>
    <property type="match status" value="1"/>
</dbReference>
<dbReference type="CDD" id="cd08047">
    <property type="entry name" value="TAF7"/>
    <property type="match status" value="1"/>
</dbReference>
<dbReference type="InterPro" id="IPR019141">
    <property type="entry name" value="DUF2045"/>
</dbReference>
<reference evidence="16" key="1">
    <citation type="journal article" date="2014" name="Nat. Genet.">
        <title>Genome and transcriptome of the porcine whipworm Trichuris suis.</title>
        <authorList>
            <person name="Jex A.R."/>
            <person name="Nejsum P."/>
            <person name="Schwarz E.M."/>
            <person name="Hu L."/>
            <person name="Young N.D."/>
            <person name="Hall R.S."/>
            <person name="Korhonen P.K."/>
            <person name="Liao S."/>
            <person name="Thamsborg S."/>
            <person name="Xia J."/>
            <person name="Xu P."/>
            <person name="Wang S."/>
            <person name="Scheerlinck J.P."/>
            <person name="Hofmann A."/>
            <person name="Sternberg P.W."/>
            <person name="Wang J."/>
            <person name="Gasser R.B."/>
        </authorList>
    </citation>
    <scope>NUCLEOTIDE SEQUENCE [LARGE SCALE GENOMIC DNA]</scope>
    <source>
        <strain evidence="16">DCEP-RM93F</strain>
    </source>
</reference>
<dbReference type="GO" id="GO:0005243">
    <property type="term" value="F:gap junction channel activity"/>
    <property type="evidence" value="ECO:0007669"/>
    <property type="project" value="TreeGrafter"/>
</dbReference>
<dbReference type="Proteomes" id="UP000030758">
    <property type="component" value="Unassembled WGS sequence"/>
</dbReference>
<dbReference type="InterPro" id="IPR000990">
    <property type="entry name" value="Innexin"/>
</dbReference>
<evidence type="ECO:0000256" key="3">
    <source>
        <dbReference type="ARBA" id="ARBA00022448"/>
    </source>
</evidence>
<evidence type="ECO:0000256" key="2">
    <source>
        <dbReference type="ARBA" id="ARBA00004651"/>
    </source>
</evidence>
<evidence type="ECO:0000256" key="10">
    <source>
        <dbReference type="ARBA" id="ARBA00023136"/>
    </source>
</evidence>
<organism evidence="16">
    <name type="scientific">Trichuris suis</name>
    <name type="common">pig whipworm</name>
    <dbReference type="NCBI Taxonomy" id="68888"/>
    <lineage>
        <taxon>Eukaryota</taxon>
        <taxon>Metazoa</taxon>
        <taxon>Ecdysozoa</taxon>
        <taxon>Nematoda</taxon>
        <taxon>Enoplea</taxon>
        <taxon>Dorylaimia</taxon>
        <taxon>Trichinellida</taxon>
        <taxon>Trichuridae</taxon>
        <taxon>Trichuris</taxon>
    </lineage>
</organism>
<feature type="domain" description="TAFII55 protein conserved region" evidence="15">
    <location>
        <begin position="505"/>
        <end position="660"/>
    </location>
</feature>
<keyword evidence="7" id="KW-0965">Cell junction</keyword>
<dbReference type="GO" id="GO:0005669">
    <property type="term" value="C:transcription factor TFIID complex"/>
    <property type="evidence" value="ECO:0007669"/>
    <property type="project" value="InterPro"/>
</dbReference>
<dbReference type="GO" id="GO:0034220">
    <property type="term" value="P:monoatomic ion transmembrane transport"/>
    <property type="evidence" value="ECO:0007669"/>
    <property type="project" value="UniProtKB-KW"/>
</dbReference>
<keyword evidence="6" id="KW-0303">Gap junction</keyword>
<dbReference type="InterPro" id="IPR006751">
    <property type="entry name" value="TAFII55_prot_cons_reg"/>
</dbReference>
<dbReference type="AlphaFoldDB" id="A0A085NJS7"/>
<keyword evidence="3 12" id="KW-0813">Transport</keyword>
<sequence>MGKDIAPGQICACVSELLDRIVSLRKEEGDDSSAMGSLGKHAWARTFAEFFLVSAHCTKPNCCSQTDDILWYVPSTSFGYGLLSSQMNSLKVYRRTSKKQPPPGSQSINWRETLYLNLLLHQIEYTLTCAICTRTSPQNLQILRKYTQKVYASPSKHRMDSKGEGEQITYPNICFLVDNFEQVFKEIVVRDGECVCVELVARDVAGGSIATIFLGSVRYDVLKQVYDSKARCQSVCSRWRWTHAWIKPTGHKRLEFVIIRGPRSKGFAEMAVARVPMEGYQTPVTTVSGYDDVDILSAVRDYGRRRRSDTNLSKWGLTWNLSESYNRWTGSSTVKKSSSETDTCLQWPEVEASTLNDEIKDEEDALDHMWSMRGFSQAWHRLREKRRADCVPLNAHLTYLALPWSSIVEGRLLWFLSQTIADVRLVRRRGCGSIRPSFQMVMKDETAGSRTVSSTPASSSRCHSFGSFFHWDRIPKIRVFKLSMSRPGKLSAYALQDNAEDPIELESHFILRLPPDVAKSLNSVLTEGMLLDELQINLDSDMRTGKVKFNDREMHASLVDLPCIVETLKTMDKKSFYKVTDVAQLLVCREGAAEPPVDLEESSDPKKREKQHQWPHGITPPLKNVRKRRFRKTLRKKYMDAPELEKELKRLLRADIEAASIKWEIVSIQEEAKQKANTTNEALDTSLEAKTDLPLYTDEPELDAINEDDLFGEAVSSSSSELEDECLIREVDIVPSLDSEDSNSIDINAARNRALQLQTDLLECEKRKEHIENQLFTIQNLSLKERLSEEVRGLVEKMSQLEREVSNVISCFKFTTDNCFSWNLLAHYFRKNDDDDFVDRANYFYTPSALLIFALIVSTRQWIGQPIECWVPAEFKYAWEEYTENYCYIQDTYWLPMSQTIPLGTVNTFEKRISYYQWVPFILGTQAIIFCSPFALWRLCNFRSGFNIDAVVSVARESAMKLCREGQPTDIALLASFVKDVLNMKLAAEQYARKNCNWSRLVDSGYFLTLVYSLVKLLYVVVAALQLLFLETVLSTGGKFGSSVFPQLLSGVEWQESGAFPRVTLCEFAVRILGNVNRYTVQCVLMINMFNEKIFLLTWCWVAALLTLNVIHVIRWLLTLSVPHWHIGPTARLLSVHFTCYGPPDKAIVVEFVKRLLRSDGVLLIEKVAYHAGDVVASRLAFELFSEYVAEKEKRWSLLAGGDKEIAESFNNNANGGTKGEAPKRYVTVV</sequence>
<dbReference type="Pfam" id="PF09741">
    <property type="entry name" value="DUF2045"/>
    <property type="match status" value="1"/>
</dbReference>
<evidence type="ECO:0000256" key="12">
    <source>
        <dbReference type="RuleBase" id="RU010713"/>
    </source>
</evidence>
<evidence type="ECO:0000313" key="16">
    <source>
        <dbReference type="EMBL" id="KFD69723.1"/>
    </source>
</evidence>
<evidence type="ECO:0000256" key="11">
    <source>
        <dbReference type="ARBA" id="ARBA00023303"/>
    </source>
</evidence>
<feature type="transmembrane region" description="Helical" evidence="12">
    <location>
        <begin position="1094"/>
        <end position="1118"/>
    </location>
</feature>
<proteinExistence type="inferred from homology"/>
<gene>
    <name evidence="12" type="primary">inx</name>
    <name evidence="16" type="ORF">M514_09641</name>
</gene>
<evidence type="ECO:0000256" key="13">
    <source>
        <dbReference type="SAM" id="Coils"/>
    </source>
</evidence>
<dbReference type="EMBL" id="KL367493">
    <property type="protein sequence ID" value="KFD69723.1"/>
    <property type="molecule type" value="Genomic_DNA"/>
</dbReference>
<keyword evidence="5 12" id="KW-0812">Transmembrane</keyword>
<dbReference type="Pfam" id="PF00876">
    <property type="entry name" value="Innexin"/>
    <property type="match status" value="1"/>
</dbReference>
<feature type="region of interest" description="Disordered" evidence="14">
    <location>
        <begin position="594"/>
        <end position="621"/>
    </location>
</feature>
<evidence type="ECO:0000256" key="14">
    <source>
        <dbReference type="SAM" id="MobiDB-lite"/>
    </source>
</evidence>
<evidence type="ECO:0000256" key="6">
    <source>
        <dbReference type="ARBA" id="ARBA00022868"/>
    </source>
</evidence>
<dbReference type="GO" id="GO:0006367">
    <property type="term" value="P:transcription initiation at RNA polymerase II promoter"/>
    <property type="evidence" value="ECO:0007669"/>
    <property type="project" value="InterPro"/>
</dbReference>
<comment type="caution">
    <text evidence="12">Lacks conserved residue(s) required for the propagation of feature annotation.</text>
</comment>
<dbReference type="GO" id="GO:0005921">
    <property type="term" value="C:gap junction"/>
    <property type="evidence" value="ECO:0007669"/>
    <property type="project" value="UniProtKB-SubCell"/>
</dbReference>
<dbReference type="PRINTS" id="PR01262">
    <property type="entry name" value="INNEXIN"/>
</dbReference>
<keyword evidence="4" id="KW-1003">Cell membrane</keyword>
<dbReference type="PROSITE" id="PS51013">
    <property type="entry name" value="PANNEXIN"/>
    <property type="match status" value="1"/>
</dbReference>
<feature type="coiled-coil region" evidence="13">
    <location>
        <begin position="747"/>
        <end position="804"/>
    </location>
</feature>
<evidence type="ECO:0000256" key="4">
    <source>
        <dbReference type="ARBA" id="ARBA00022475"/>
    </source>
</evidence>
<evidence type="ECO:0000256" key="7">
    <source>
        <dbReference type="ARBA" id="ARBA00022949"/>
    </source>
</evidence>
<feature type="transmembrane region" description="Helical" evidence="12">
    <location>
        <begin position="915"/>
        <end position="937"/>
    </location>
</feature>